<proteinExistence type="predicted"/>
<name>A0A066W3B5_TILAU</name>
<accession>A0A066W3B5</accession>
<protein>
    <submittedName>
        <fullName evidence="1">Uncharacterized protein</fullName>
    </submittedName>
</protein>
<dbReference type="InParanoid" id="A0A066W3B5"/>
<reference evidence="1 2" key="1">
    <citation type="submission" date="2014-05" db="EMBL/GenBank/DDBJ databases">
        <title>Draft genome sequence of a rare smut relative, Tilletiaria anomala UBC 951.</title>
        <authorList>
            <consortium name="DOE Joint Genome Institute"/>
            <person name="Toome M."/>
            <person name="Kuo A."/>
            <person name="Henrissat B."/>
            <person name="Lipzen A."/>
            <person name="Tritt A."/>
            <person name="Yoshinaga Y."/>
            <person name="Zane M."/>
            <person name="Barry K."/>
            <person name="Grigoriev I.V."/>
            <person name="Spatafora J.W."/>
            <person name="Aimea M.C."/>
        </authorList>
    </citation>
    <scope>NUCLEOTIDE SEQUENCE [LARGE SCALE GENOMIC DNA]</scope>
    <source>
        <strain evidence="1 2">UBC 951</strain>
    </source>
</reference>
<evidence type="ECO:0000313" key="2">
    <source>
        <dbReference type="Proteomes" id="UP000027361"/>
    </source>
</evidence>
<organism evidence="1 2">
    <name type="scientific">Tilletiaria anomala (strain ATCC 24038 / CBS 436.72 / UBC 951)</name>
    <dbReference type="NCBI Taxonomy" id="1037660"/>
    <lineage>
        <taxon>Eukaryota</taxon>
        <taxon>Fungi</taxon>
        <taxon>Dikarya</taxon>
        <taxon>Basidiomycota</taxon>
        <taxon>Ustilaginomycotina</taxon>
        <taxon>Exobasidiomycetes</taxon>
        <taxon>Georgefischeriales</taxon>
        <taxon>Tilletiariaceae</taxon>
        <taxon>Tilletiaria</taxon>
    </lineage>
</organism>
<comment type="caution">
    <text evidence="1">The sequence shown here is derived from an EMBL/GenBank/DDBJ whole genome shotgun (WGS) entry which is preliminary data.</text>
</comment>
<dbReference type="EMBL" id="JMSN01000044">
    <property type="protein sequence ID" value="KDN45265.1"/>
    <property type="molecule type" value="Genomic_DNA"/>
</dbReference>
<evidence type="ECO:0000313" key="1">
    <source>
        <dbReference type="EMBL" id="KDN45265.1"/>
    </source>
</evidence>
<dbReference type="HOGENOM" id="CLU_880497_0_0_1"/>
<dbReference type="GeneID" id="25261416"/>
<keyword evidence="2" id="KW-1185">Reference proteome</keyword>
<gene>
    <name evidence="1" type="ORF">K437DRAFT_125161</name>
</gene>
<sequence length="316" mass="34904">MIVEPEQGELAELRAAYGSLQGVGGYARSPVARAFTSELTAWTEAAIRSDGDVAALKLRDLRRRSMLGLALHTPPDLRADDLVDDTLAAITDDDRVARDSREGTSVDCFRFFLLCYLDAKAPARTAVRSKLLAGLREAFLGERVMTVDRALWLVQWLSDQQSFTPSDTQLAHDIRASAFRSHLAKVATLLSAPGIANASVHSARSKHVSQFNNDPDSYPLFCYLPCSSTDRANDSCGVDLRRRLDHQRRDTRIAQRMGAAEAEADENDCLERAADTSGRRHRPGGAMPGMHASCLHPDLRYRRRERRCLCPGPSLA</sequence>
<dbReference type="Proteomes" id="UP000027361">
    <property type="component" value="Unassembled WGS sequence"/>
</dbReference>
<dbReference type="AlphaFoldDB" id="A0A066W3B5"/>
<dbReference type="RefSeq" id="XP_013243122.1">
    <property type="nucleotide sequence ID" value="XM_013387668.1"/>
</dbReference>